<dbReference type="AlphaFoldDB" id="W1RZ68"/>
<dbReference type="Proteomes" id="UP000018857">
    <property type="component" value="Unassembled WGS sequence"/>
</dbReference>
<gene>
    <name evidence="2" type="ORF">D104_01725</name>
</gene>
<accession>W1RZ68</accession>
<comment type="caution">
    <text evidence="2">The sequence shown here is derived from an EMBL/GenBank/DDBJ whole genome shotgun (WGS) entry which is preliminary data.</text>
</comment>
<dbReference type="RefSeq" id="WP_024022568.1">
    <property type="nucleotide sequence ID" value="NZ_AYOZ01000001.1"/>
</dbReference>
<dbReference type="EMBL" id="AYOZ01000001">
    <property type="protein sequence ID" value="ETI62486.1"/>
    <property type="molecule type" value="Genomic_DNA"/>
</dbReference>
<keyword evidence="3" id="KW-1185">Reference proteome</keyword>
<dbReference type="eggNOG" id="ENOG5032ZRD">
    <property type="taxonomic scope" value="Bacteria"/>
</dbReference>
<reference evidence="2 3" key="1">
    <citation type="journal article" date="2014" name="Genome Announc.">
        <title>Draft Genome Sequence of Marinomonas sp. Strain D104, a Polycyclic Aromatic Hydrocarbon-Degrading Bacterium from the Deep-Sea Sediment of the Arctic Ocean.</title>
        <authorList>
            <person name="Dong C."/>
            <person name="Bai X."/>
            <person name="Lai Q."/>
            <person name="Xie Y."/>
            <person name="Chen X."/>
            <person name="Shao Z."/>
        </authorList>
    </citation>
    <scope>NUCLEOTIDE SEQUENCE [LARGE SCALE GENOMIC DNA]</scope>
    <source>
        <strain evidence="2 3">D104</strain>
    </source>
</reference>
<dbReference type="OrthoDB" id="8527830at2"/>
<sequence length="122" mass="13665">MLYAKVNENGEIVDVATSHSDEYSLLVAPNEPTVAKLLENKFTTSSKSTQDMLTNSDSDMMRILEDLIDLLSEKRLIQFTELPMAAQKKLLSRKWVRGVHNGQDDSLMVDPHKAEGDSDSLI</sequence>
<name>W1RZ68_9GAMM</name>
<evidence type="ECO:0008006" key="4">
    <source>
        <dbReference type="Google" id="ProtNLM"/>
    </source>
</evidence>
<dbReference type="PATRIC" id="fig|1208321.3.peg.351"/>
<proteinExistence type="predicted"/>
<protein>
    <recommendedName>
        <fullName evidence="4">Tryptophan synthase subunit beta like protein</fullName>
    </recommendedName>
</protein>
<evidence type="ECO:0000256" key="1">
    <source>
        <dbReference type="SAM" id="MobiDB-lite"/>
    </source>
</evidence>
<evidence type="ECO:0000313" key="2">
    <source>
        <dbReference type="EMBL" id="ETI62486.1"/>
    </source>
</evidence>
<dbReference type="STRING" id="1208321.D104_01725"/>
<organism evidence="2 3">
    <name type="scientific">Marinomonas profundimaris</name>
    <dbReference type="NCBI Taxonomy" id="1208321"/>
    <lineage>
        <taxon>Bacteria</taxon>
        <taxon>Pseudomonadati</taxon>
        <taxon>Pseudomonadota</taxon>
        <taxon>Gammaproteobacteria</taxon>
        <taxon>Oceanospirillales</taxon>
        <taxon>Oceanospirillaceae</taxon>
        <taxon>Marinomonas</taxon>
    </lineage>
</organism>
<evidence type="ECO:0000313" key="3">
    <source>
        <dbReference type="Proteomes" id="UP000018857"/>
    </source>
</evidence>
<feature type="region of interest" description="Disordered" evidence="1">
    <location>
        <begin position="102"/>
        <end position="122"/>
    </location>
</feature>